<dbReference type="AlphaFoldDB" id="A0AAQ3U713"/>
<evidence type="ECO:0000313" key="1">
    <source>
        <dbReference type="EMBL" id="WVZ86460.1"/>
    </source>
</evidence>
<dbReference type="Proteomes" id="UP001341281">
    <property type="component" value="Chromosome 07"/>
</dbReference>
<proteinExistence type="predicted"/>
<protein>
    <submittedName>
        <fullName evidence="1">Uncharacterized protein</fullName>
    </submittedName>
</protein>
<organism evidence="1 2">
    <name type="scientific">Paspalum notatum var. saurae</name>
    <dbReference type="NCBI Taxonomy" id="547442"/>
    <lineage>
        <taxon>Eukaryota</taxon>
        <taxon>Viridiplantae</taxon>
        <taxon>Streptophyta</taxon>
        <taxon>Embryophyta</taxon>
        <taxon>Tracheophyta</taxon>
        <taxon>Spermatophyta</taxon>
        <taxon>Magnoliopsida</taxon>
        <taxon>Liliopsida</taxon>
        <taxon>Poales</taxon>
        <taxon>Poaceae</taxon>
        <taxon>PACMAD clade</taxon>
        <taxon>Panicoideae</taxon>
        <taxon>Andropogonodae</taxon>
        <taxon>Paspaleae</taxon>
        <taxon>Paspalinae</taxon>
        <taxon>Paspalum</taxon>
    </lineage>
</organism>
<name>A0AAQ3U713_PASNO</name>
<accession>A0AAQ3U713</accession>
<reference evidence="1 2" key="1">
    <citation type="submission" date="2024-02" db="EMBL/GenBank/DDBJ databases">
        <title>High-quality chromosome-scale genome assembly of Pensacola bahiagrass (Paspalum notatum Flugge var. saurae).</title>
        <authorList>
            <person name="Vega J.M."/>
            <person name="Podio M."/>
            <person name="Orjuela J."/>
            <person name="Siena L.A."/>
            <person name="Pessino S.C."/>
            <person name="Combes M.C."/>
            <person name="Mariac C."/>
            <person name="Albertini E."/>
            <person name="Pupilli F."/>
            <person name="Ortiz J.P.A."/>
            <person name="Leblanc O."/>
        </authorList>
    </citation>
    <scope>NUCLEOTIDE SEQUENCE [LARGE SCALE GENOMIC DNA]</scope>
    <source>
        <strain evidence="1">R1</strain>
        <tissue evidence="1">Leaf</tissue>
    </source>
</reference>
<gene>
    <name evidence="1" type="ORF">U9M48_033231</name>
</gene>
<keyword evidence="2" id="KW-1185">Reference proteome</keyword>
<dbReference type="EMBL" id="CP144751">
    <property type="protein sequence ID" value="WVZ86460.1"/>
    <property type="molecule type" value="Genomic_DNA"/>
</dbReference>
<evidence type="ECO:0000313" key="2">
    <source>
        <dbReference type="Proteomes" id="UP001341281"/>
    </source>
</evidence>
<sequence>MRRADAPAAAGKVPRLPCPLTADCPRSGGVGWGERSGAAAAGDALDRCPGGVGFLPAMLRRRRRGYRIRCSGLSLNLDGAYSDASDGLVRYHSKIRSRMGVNGLLKCPGQQLNPEDGSADVKCLEDRLKELDHIMQRTQARIAIDPSDMKLRRSISFQRSLKDECTMNLATLKKKLELGLFMIHESPNSSHRLHGQGFCVERAMHRRASNCSEEFVTWGSISAQSGLLAVNQTVLEKSQENNKCMSFSKNTQAIE</sequence>